<dbReference type="SUPFAM" id="SSF55831">
    <property type="entry name" value="Thymidylate synthase/dCMP hydroxymethylase"/>
    <property type="match status" value="1"/>
</dbReference>
<feature type="domain" description="Thymidylate synthase/dCMP hydroxymethylase" evidence="4">
    <location>
        <begin position="46"/>
        <end position="305"/>
    </location>
</feature>
<gene>
    <name evidence="5" type="ORF">A2758_00265</name>
</gene>
<accession>A0A1G2T3Z4</accession>
<keyword evidence="2" id="KW-0489">Methyltransferase</keyword>
<dbReference type="PANTHER" id="PTHR11548">
    <property type="entry name" value="THYMIDYLATE SYNTHASE 1"/>
    <property type="match status" value="1"/>
</dbReference>
<dbReference type="GO" id="GO:0004799">
    <property type="term" value="F:thymidylate synthase activity"/>
    <property type="evidence" value="ECO:0007669"/>
    <property type="project" value="UniProtKB-EC"/>
</dbReference>
<evidence type="ECO:0000256" key="1">
    <source>
        <dbReference type="ARBA" id="ARBA00011947"/>
    </source>
</evidence>
<dbReference type="InterPro" id="IPR045097">
    <property type="entry name" value="Thymidate_synth/dCMP_Mease"/>
</dbReference>
<reference evidence="5 6" key="1">
    <citation type="journal article" date="2016" name="Nat. Commun.">
        <title>Thousands of microbial genomes shed light on interconnected biogeochemical processes in an aquifer system.</title>
        <authorList>
            <person name="Anantharaman K."/>
            <person name="Brown C.T."/>
            <person name="Hug L.A."/>
            <person name="Sharon I."/>
            <person name="Castelle C.J."/>
            <person name="Probst A.J."/>
            <person name="Thomas B.C."/>
            <person name="Singh A."/>
            <person name="Wilkins M.J."/>
            <person name="Karaoz U."/>
            <person name="Brodie E.L."/>
            <person name="Williams K.H."/>
            <person name="Hubbard S.S."/>
            <person name="Banfield J.F."/>
        </authorList>
    </citation>
    <scope>NUCLEOTIDE SEQUENCE [LARGE SCALE GENOMIC DNA]</scope>
</reference>
<name>A0A1G2T3Z4_9BACT</name>
<dbReference type="GO" id="GO:0032259">
    <property type="term" value="P:methylation"/>
    <property type="evidence" value="ECO:0007669"/>
    <property type="project" value="UniProtKB-KW"/>
</dbReference>
<sequence length="311" mass="35579">MQPNYKPYTDRTPDFQYQALLRSSLPASVVPEGKGEYVKNQFQDSGRFSNFAAPPLDFKFENGFPLITERKIGFWPKFINEMWAFMNGARTIDELRQYGDEKTWPNFWEHWVYPEKCVQFGLPAGDLGDGSYSVFGKYPAPDGTSFNQFLTMIDQIKDFPSVTTHMVTSWMPVYALGSRKNPRKVVVAPCHGTAVRVIINDGKLTLQHVQRSADMPVGAVGNIIGYAAVALALARLLNVEPYRYVHFFMDAHTYEKQIPWVQKILEREPRPFPTLRISDTAPKDFLALRAEHFELTDYDPHPSMNDIPVTE</sequence>
<organism evidence="5 6">
    <name type="scientific">Candidatus Zambryskibacteria bacterium RIFCSPHIGHO2_01_FULL_49_18</name>
    <dbReference type="NCBI Taxonomy" id="1802740"/>
    <lineage>
        <taxon>Bacteria</taxon>
        <taxon>Candidatus Zambryskiibacteriota</taxon>
    </lineage>
</organism>
<dbReference type="InterPro" id="IPR000398">
    <property type="entry name" value="Thymidylate_synthase"/>
</dbReference>
<dbReference type="InterPro" id="IPR036926">
    <property type="entry name" value="Thymidate_synth/dCMP_Mease_sf"/>
</dbReference>
<dbReference type="Proteomes" id="UP000178612">
    <property type="component" value="Unassembled WGS sequence"/>
</dbReference>
<protein>
    <recommendedName>
        <fullName evidence="1">thymidylate synthase</fullName>
        <ecNumber evidence="1">2.1.1.45</ecNumber>
    </recommendedName>
</protein>
<dbReference type="AlphaFoldDB" id="A0A1G2T3Z4"/>
<evidence type="ECO:0000313" key="5">
    <source>
        <dbReference type="EMBL" id="OHA91539.1"/>
    </source>
</evidence>
<evidence type="ECO:0000259" key="4">
    <source>
        <dbReference type="Pfam" id="PF00303"/>
    </source>
</evidence>
<comment type="caution">
    <text evidence="5">The sequence shown here is derived from an EMBL/GenBank/DDBJ whole genome shotgun (WGS) entry which is preliminary data.</text>
</comment>
<dbReference type="GO" id="GO:0006231">
    <property type="term" value="P:dTMP biosynthetic process"/>
    <property type="evidence" value="ECO:0007669"/>
    <property type="project" value="InterPro"/>
</dbReference>
<evidence type="ECO:0000256" key="2">
    <source>
        <dbReference type="ARBA" id="ARBA00022603"/>
    </source>
</evidence>
<keyword evidence="3" id="KW-0808">Transferase</keyword>
<dbReference type="PANTHER" id="PTHR11548:SF1">
    <property type="entry name" value="THYMIDYLATE SYNTHASE 1"/>
    <property type="match status" value="1"/>
</dbReference>
<evidence type="ECO:0000313" key="6">
    <source>
        <dbReference type="Proteomes" id="UP000178612"/>
    </source>
</evidence>
<dbReference type="GO" id="GO:0005829">
    <property type="term" value="C:cytosol"/>
    <property type="evidence" value="ECO:0007669"/>
    <property type="project" value="TreeGrafter"/>
</dbReference>
<dbReference type="PRINTS" id="PR00108">
    <property type="entry name" value="THYMDSNTHASE"/>
</dbReference>
<dbReference type="EMBL" id="MHVJ01000011">
    <property type="protein sequence ID" value="OHA91539.1"/>
    <property type="molecule type" value="Genomic_DNA"/>
</dbReference>
<dbReference type="EC" id="2.1.1.45" evidence="1"/>
<evidence type="ECO:0000256" key="3">
    <source>
        <dbReference type="ARBA" id="ARBA00022679"/>
    </source>
</evidence>
<dbReference type="Pfam" id="PF00303">
    <property type="entry name" value="Thymidylat_synt"/>
    <property type="match status" value="1"/>
</dbReference>
<dbReference type="InterPro" id="IPR023451">
    <property type="entry name" value="Thymidate_synth/dCMP_Mease_dom"/>
</dbReference>
<proteinExistence type="predicted"/>
<dbReference type="Gene3D" id="3.30.572.10">
    <property type="entry name" value="Thymidylate synthase/dCMP hydroxymethylase domain"/>
    <property type="match status" value="1"/>
</dbReference>